<dbReference type="Proteomes" id="UP000550707">
    <property type="component" value="Unassembled WGS sequence"/>
</dbReference>
<dbReference type="AlphaFoldDB" id="A0A7J8CZK5"/>
<evidence type="ECO:0000313" key="3">
    <source>
        <dbReference type="Proteomes" id="UP000550707"/>
    </source>
</evidence>
<dbReference type="EMBL" id="JACASF010000019">
    <property type="protein sequence ID" value="KAF6416255.1"/>
    <property type="molecule type" value="Genomic_DNA"/>
</dbReference>
<organism evidence="2 3">
    <name type="scientific">Molossus molossus</name>
    <name type="common">Pallas' mastiff bat</name>
    <name type="synonym">Vespertilio molossus</name>
    <dbReference type="NCBI Taxonomy" id="27622"/>
    <lineage>
        <taxon>Eukaryota</taxon>
        <taxon>Metazoa</taxon>
        <taxon>Chordata</taxon>
        <taxon>Craniata</taxon>
        <taxon>Vertebrata</taxon>
        <taxon>Euteleostomi</taxon>
        <taxon>Mammalia</taxon>
        <taxon>Eutheria</taxon>
        <taxon>Laurasiatheria</taxon>
        <taxon>Chiroptera</taxon>
        <taxon>Yangochiroptera</taxon>
        <taxon>Molossidae</taxon>
        <taxon>Molossus</taxon>
    </lineage>
</organism>
<dbReference type="InterPro" id="IPR019381">
    <property type="entry name" value="PACS1/2_C"/>
</dbReference>
<evidence type="ECO:0000256" key="1">
    <source>
        <dbReference type="SAM" id="MobiDB-lite"/>
    </source>
</evidence>
<feature type="region of interest" description="Disordered" evidence="1">
    <location>
        <begin position="80"/>
        <end position="116"/>
    </location>
</feature>
<reference evidence="2 3" key="1">
    <citation type="journal article" date="2020" name="Nature">
        <title>Six reference-quality genomes reveal evolution of bat adaptations.</title>
        <authorList>
            <person name="Jebb D."/>
            <person name="Huang Z."/>
            <person name="Pippel M."/>
            <person name="Hughes G.M."/>
            <person name="Lavrichenko K."/>
            <person name="Devanna P."/>
            <person name="Winkler S."/>
            <person name="Jermiin L.S."/>
            <person name="Skirmuntt E.C."/>
            <person name="Katzourakis A."/>
            <person name="Burkitt-Gray L."/>
            <person name="Ray D.A."/>
            <person name="Sullivan K.A.M."/>
            <person name="Roscito J.G."/>
            <person name="Kirilenko B.M."/>
            <person name="Davalos L.M."/>
            <person name="Corthals A.P."/>
            <person name="Power M.L."/>
            <person name="Jones G."/>
            <person name="Ransome R.D."/>
            <person name="Dechmann D.K.N."/>
            <person name="Locatelli A.G."/>
            <person name="Puechmaille S.J."/>
            <person name="Fedrigo O."/>
            <person name="Jarvis E.D."/>
            <person name="Hiller M."/>
            <person name="Vernes S.C."/>
            <person name="Myers E.W."/>
            <person name="Teeling E.C."/>
        </authorList>
    </citation>
    <scope>NUCLEOTIDE SEQUENCE [LARGE SCALE GENOMIC DNA]</scope>
    <source>
        <strain evidence="2">MMolMol1</strain>
        <tissue evidence="2">Muscle</tissue>
    </source>
</reference>
<feature type="region of interest" description="Disordered" evidence="1">
    <location>
        <begin position="185"/>
        <end position="204"/>
    </location>
</feature>
<feature type="region of interest" description="Disordered" evidence="1">
    <location>
        <begin position="154"/>
        <end position="179"/>
    </location>
</feature>
<dbReference type="GO" id="GO:0072659">
    <property type="term" value="P:protein localization to plasma membrane"/>
    <property type="evidence" value="ECO:0007669"/>
    <property type="project" value="TreeGrafter"/>
</dbReference>
<evidence type="ECO:0000313" key="2">
    <source>
        <dbReference type="EMBL" id="KAF6416255.1"/>
    </source>
</evidence>
<dbReference type="PANTHER" id="PTHR13280">
    <property type="entry name" value="PHOSPHOFURIN ACIDIC CLUSTER SORTING PROTEIN"/>
    <property type="match status" value="1"/>
</dbReference>
<dbReference type="GO" id="GO:0044325">
    <property type="term" value="F:transmembrane transporter binding"/>
    <property type="evidence" value="ECO:0007669"/>
    <property type="project" value="TreeGrafter"/>
</dbReference>
<proteinExistence type="predicted"/>
<protein>
    <submittedName>
        <fullName evidence="2">Uncharacterized protein</fullName>
    </submittedName>
</protein>
<accession>A0A7J8CZK5</accession>
<feature type="region of interest" description="Disordered" evidence="1">
    <location>
        <begin position="220"/>
        <end position="336"/>
    </location>
</feature>
<name>A0A7J8CZK5_MOLMO</name>
<comment type="caution">
    <text evidence="2">The sequence shown here is derived from an EMBL/GenBank/DDBJ whole genome shotgun (WGS) entry which is preliminary data.</text>
</comment>
<gene>
    <name evidence="2" type="ORF">HJG59_009517</name>
</gene>
<keyword evidence="3" id="KW-1185">Reference proteome</keyword>
<feature type="compositionally biased region" description="Polar residues" evidence="1">
    <location>
        <begin position="220"/>
        <end position="233"/>
    </location>
</feature>
<feature type="compositionally biased region" description="Basic residues" evidence="1">
    <location>
        <begin position="271"/>
        <end position="284"/>
    </location>
</feature>
<dbReference type="PANTHER" id="PTHR13280:SF15">
    <property type="entry name" value="PHOSPHOFURIN ACIDIC CLUSTER SORTING PROTEIN 2"/>
    <property type="match status" value="1"/>
</dbReference>
<feature type="compositionally biased region" description="Polar residues" evidence="1">
    <location>
        <begin position="292"/>
        <end position="305"/>
    </location>
</feature>
<sequence length="336" mass="37374">MLQHRKHFKMRTLVGCKMVAYKTLATGTIHMAEVMQRPLEGGRVLSLCSSLKDTSPKGAEIWIFSLTSQPIEHEDCAMQAGPKAKATDNYSGEGNESFSSGQEASDDSTHGHDLEEDDFDLGKAKKQWQLTVGTTFMKKQQSFRQKDVVLPPRLTVSQEAQDSEQDPVQHVPRMEEDLNLVNVTLEYPSDSGPDMEDDDSTLSTPKSRLWQYIEHLSQSTLETETGSTHSAQSLKEPPSPTNVRKKMWAPGGHLDDSFADSVAHSTPSPRSSRHSLRTARRQRPHRDAAGQQAHQQGRVSHQPLTPSEGKQADHRGQSTSLRRGSRRGRRTSCPTA</sequence>
<dbReference type="InParanoid" id="A0A7J8CZK5"/>
<feature type="compositionally biased region" description="Polar residues" evidence="1">
    <location>
        <begin position="88"/>
        <end position="103"/>
    </location>
</feature>